<sequence>MEDIAVCSDDDADGDVQFLLPSQLEDQDIPDVSDSSDDESNIPLSELANRYRKQQNDASPTVTESNVWYSERDNKSLPMAFTAEHDAMILMSHYRSGIQNAEGNWQYSTESCINQFTQRFPNFEWDYDAFRHRRHVVIHRFEERNCICKAKPKGQPTNLTKDVVDNIPQIMQRSPHKSIAKLSQETGNY</sequence>
<keyword evidence="2" id="KW-1185">Reference proteome</keyword>
<dbReference type="Proteomes" id="UP001056778">
    <property type="component" value="Chromosome 1"/>
</dbReference>
<proteinExistence type="predicted"/>
<reference evidence="1" key="1">
    <citation type="submission" date="2022-04" db="EMBL/GenBank/DDBJ databases">
        <title>Chromosome-scale genome assembly of Holotrichia oblita Faldermann.</title>
        <authorList>
            <person name="Rongchong L."/>
        </authorList>
    </citation>
    <scope>NUCLEOTIDE SEQUENCE</scope>
    <source>
        <strain evidence="1">81SQS9</strain>
    </source>
</reference>
<protein>
    <submittedName>
        <fullName evidence="1">Uncharacterized protein</fullName>
    </submittedName>
</protein>
<accession>A0ACB9TSK4</accession>
<organism evidence="1 2">
    <name type="scientific">Holotrichia oblita</name>
    <name type="common">Chafer beetle</name>
    <dbReference type="NCBI Taxonomy" id="644536"/>
    <lineage>
        <taxon>Eukaryota</taxon>
        <taxon>Metazoa</taxon>
        <taxon>Ecdysozoa</taxon>
        <taxon>Arthropoda</taxon>
        <taxon>Hexapoda</taxon>
        <taxon>Insecta</taxon>
        <taxon>Pterygota</taxon>
        <taxon>Neoptera</taxon>
        <taxon>Endopterygota</taxon>
        <taxon>Coleoptera</taxon>
        <taxon>Polyphaga</taxon>
        <taxon>Scarabaeiformia</taxon>
        <taxon>Scarabaeidae</taxon>
        <taxon>Melolonthinae</taxon>
        <taxon>Holotrichia</taxon>
    </lineage>
</organism>
<comment type="caution">
    <text evidence="1">The sequence shown here is derived from an EMBL/GenBank/DDBJ whole genome shotgun (WGS) entry which is preliminary data.</text>
</comment>
<gene>
    <name evidence="1" type="ORF">MML48_1g14030</name>
</gene>
<evidence type="ECO:0000313" key="1">
    <source>
        <dbReference type="EMBL" id="KAI4469769.1"/>
    </source>
</evidence>
<evidence type="ECO:0000313" key="2">
    <source>
        <dbReference type="Proteomes" id="UP001056778"/>
    </source>
</evidence>
<dbReference type="EMBL" id="CM043015">
    <property type="protein sequence ID" value="KAI4469769.1"/>
    <property type="molecule type" value="Genomic_DNA"/>
</dbReference>
<name>A0ACB9TSK4_HOLOL</name>